<keyword evidence="4" id="KW-1185">Reference proteome</keyword>
<proteinExistence type="predicted"/>
<dbReference type="SUPFAM" id="SSF53300">
    <property type="entry name" value="vWA-like"/>
    <property type="match status" value="1"/>
</dbReference>
<feature type="compositionally biased region" description="Low complexity" evidence="1">
    <location>
        <begin position="39"/>
        <end position="55"/>
    </location>
</feature>
<name>A0A7W3P7A5_9ACTN</name>
<evidence type="ECO:0000313" key="4">
    <source>
        <dbReference type="Proteomes" id="UP000523079"/>
    </source>
</evidence>
<feature type="domain" description="DUF58" evidence="2">
    <location>
        <begin position="120"/>
        <end position="348"/>
    </location>
</feature>
<feature type="compositionally biased region" description="Pro residues" evidence="1">
    <location>
        <begin position="1"/>
        <end position="38"/>
    </location>
</feature>
<comment type="caution">
    <text evidence="3">The sequence shown here is derived from an EMBL/GenBank/DDBJ whole genome shotgun (WGS) entry which is preliminary data.</text>
</comment>
<evidence type="ECO:0000313" key="3">
    <source>
        <dbReference type="EMBL" id="MBA8795780.1"/>
    </source>
</evidence>
<protein>
    <submittedName>
        <fullName evidence="3">Uncharacterized protein (DUF58 family)</fullName>
    </submittedName>
</protein>
<dbReference type="Pfam" id="PF01882">
    <property type="entry name" value="DUF58"/>
    <property type="match status" value="1"/>
</dbReference>
<feature type="region of interest" description="Disordered" evidence="1">
    <location>
        <begin position="1"/>
        <end position="58"/>
    </location>
</feature>
<dbReference type="InterPro" id="IPR036465">
    <property type="entry name" value="vWFA_dom_sf"/>
</dbReference>
<dbReference type="PANTHER" id="PTHR33608:SF6">
    <property type="entry name" value="BLL2464 PROTEIN"/>
    <property type="match status" value="1"/>
</dbReference>
<sequence length="397" mass="43510">MSYPPPGPTPGPPGSYPPPDSYPPPGGYPAPGQYPPPTGASGYPSYPAPSGSPAFSAPPPDVGAAASVLGVPTRPTIPLKKLAPEAALRRLELTIVRRLEGFLQGDHLGLLPGPGTDANDARQYRPGEDDVRKIDWAVTARTTTPYVRDTMADRELEVWALLDVTPSMNWGTEGVTKRDLGIAAVATIGFLSQKMGDRFGGYVMRPDTLRRLPARSGRSALYGLLRKMLDEPFVPDHATGPLDLPAAIHQLARTQRRRGLRVVVSDFLTPGDHELDPNVEPPWERSMRRLGVRNQVLAIEVVDTREIEFPNVGEMLIRDPETNFQRYINTADANARARMDAASAAQRERIRIALRRAGVGHIQLRTDRDWVQDIARFVLAYRRVASMLHAPPQGVAK</sequence>
<reference evidence="3 4" key="1">
    <citation type="submission" date="2020-07" db="EMBL/GenBank/DDBJ databases">
        <title>Sequencing the genomes of 1000 actinobacteria strains.</title>
        <authorList>
            <person name="Klenk H.-P."/>
        </authorList>
    </citation>
    <scope>NUCLEOTIDE SEQUENCE [LARGE SCALE GENOMIC DNA]</scope>
    <source>
        <strain evidence="3 4">DSM 100723</strain>
    </source>
</reference>
<dbReference type="EMBL" id="JACGWT010000006">
    <property type="protein sequence ID" value="MBA8795780.1"/>
    <property type="molecule type" value="Genomic_DNA"/>
</dbReference>
<dbReference type="PANTHER" id="PTHR33608">
    <property type="entry name" value="BLL2464 PROTEIN"/>
    <property type="match status" value="1"/>
</dbReference>
<dbReference type="Proteomes" id="UP000523079">
    <property type="component" value="Unassembled WGS sequence"/>
</dbReference>
<evidence type="ECO:0000259" key="2">
    <source>
        <dbReference type="Pfam" id="PF01882"/>
    </source>
</evidence>
<dbReference type="InterPro" id="IPR002881">
    <property type="entry name" value="DUF58"/>
</dbReference>
<accession>A0A7W3P7A5</accession>
<gene>
    <name evidence="3" type="ORF">FHX74_003421</name>
</gene>
<dbReference type="AlphaFoldDB" id="A0A7W3P7A5"/>
<organism evidence="3 4">
    <name type="scientific">Microlunatus kandeliicorticis</name>
    <dbReference type="NCBI Taxonomy" id="1759536"/>
    <lineage>
        <taxon>Bacteria</taxon>
        <taxon>Bacillati</taxon>
        <taxon>Actinomycetota</taxon>
        <taxon>Actinomycetes</taxon>
        <taxon>Propionibacteriales</taxon>
        <taxon>Propionibacteriaceae</taxon>
        <taxon>Microlunatus</taxon>
    </lineage>
</organism>
<evidence type="ECO:0000256" key="1">
    <source>
        <dbReference type="SAM" id="MobiDB-lite"/>
    </source>
</evidence>